<evidence type="ECO:0000313" key="2">
    <source>
        <dbReference type="Proteomes" id="UP000035682"/>
    </source>
</evidence>
<name>A0A090LMR6_STRRB</name>
<evidence type="ECO:0000313" key="1">
    <source>
        <dbReference type="EMBL" id="CEF71130.1"/>
    </source>
</evidence>
<reference evidence="1 2" key="1">
    <citation type="submission" date="2014-09" db="EMBL/GenBank/DDBJ databases">
        <authorList>
            <person name="Martin A.A."/>
        </authorList>
    </citation>
    <scope>NUCLEOTIDE SEQUENCE</scope>
    <source>
        <strain evidence="2">ED321</strain>
        <strain evidence="1">ED321 Heterogonic</strain>
    </source>
</reference>
<proteinExistence type="predicted"/>
<dbReference type="AlphaFoldDB" id="A0A090LMR6"/>
<protein>
    <submittedName>
        <fullName evidence="1 3">Uncharacterized protein</fullName>
    </submittedName>
</protein>
<dbReference type="CTD" id="36383510"/>
<sequence length="100" mass="11806">MSFLWKQLFQILIHFFIFNISTEGFIPIYFEYGSLLNEHINNSVAENGENLTKSFESKENDMQLSKKSCDLSDIICVYFSNEYFKEHTTFLQVSFLFASF</sequence>
<dbReference type="WBParaSite" id="SRAE_X000045700.1">
    <property type="protein sequence ID" value="SRAE_X000045700.1"/>
    <property type="gene ID" value="WBGene00266016"/>
</dbReference>
<evidence type="ECO:0000313" key="4">
    <source>
        <dbReference type="WormBase" id="SRAE_X000045700"/>
    </source>
</evidence>
<dbReference type="WormBase" id="SRAE_X000045700">
    <property type="protein sequence ID" value="SRP08665"/>
    <property type="gene ID" value="WBGene00266016"/>
</dbReference>
<reference evidence="3" key="2">
    <citation type="submission" date="2020-12" db="UniProtKB">
        <authorList>
            <consortium name="WormBaseParasite"/>
        </authorList>
    </citation>
    <scope>IDENTIFICATION</scope>
</reference>
<organism evidence="1">
    <name type="scientific">Strongyloides ratti</name>
    <name type="common">Parasitic roundworm</name>
    <dbReference type="NCBI Taxonomy" id="34506"/>
    <lineage>
        <taxon>Eukaryota</taxon>
        <taxon>Metazoa</taxon>
        <taxon>Ecdysozoa</taxon>
        <taxon>Nematoda</taxon>
        <taxon>Chromadorea</taxon>
        <taxon>Rhabditida</taxon>
        <taxon>Tylenchina</taxon>
        <taxon>Panagrolaimomorpha</taxon>
        <taxon>Strongyloidoidea</taxon>
        <taxon>Strongyloididae</taxon>
        <taxon>Strongyloides</taxon>
    </lineage>
</organism>
<accession>A0A090LMR6</accession>
<dbReference type="RefSeq" id="XP_024510326.1">
    <property type="nucleotide sequence ID" value="XM_024644803.1"/>
</dbReference>
<gene>
    <name evidence="1 3 4" type="ORF">SRAE_X000045700</name>
</gene>
<evidence type="ECO:0000313" key="3">
    <source>
        <dbReference type="WBParaSite" id="SRAE_X000045700.1"/>
    </source>
</evidence>
<dbReference type="Proteomes" id="UP000035682">
    <property type="component" value="Unplaced"/>
</dbReference>
<keyword evidence="2" id="KW-1185">Reference proteome</keyword>
<dbReference type="EMBL" id="LN609530">
    <property type="protein sequence ID" value="CEF71130.1"/>
    <property type="molecule type" value="Genomic_DNA"/>
</dbReference>
<dbReference type="GeneID" id="36383510"/>